<evidence type="ECO:0000259" key="1">
    <source>
        <dbReference type="Pfam" id="PF01882"/>
    </source>
</evidence>
<organism evidence="2">
    <name type="scientific">hydrocarbon metagenome</name>
    <dbReference type="NCBI Taxonomy" id="938273"/>
    <lineage>
        <taxon>unclassified sequences</taxon>
        <taxon>metagenomes</taxon>
        <taxon>ecological metagenomes</taxon>
    </lineage>
</organism>
<dbReference type="PANTHER" id="PTHR33608:SF7">
    <property type="entry name" value="DUF58 DOMAIN-CONTAINING PROTEIN"/>
    <property type="match status" value="1"/>
</dbReference>
<dbReference type="AlphaFoldDB" id="A0A0W8FY52"/>
<feature type="domain" description="DUF58" evidence="1">
    <location>
        <begin position="28"/>
        <end position="236"/>
    </location>
</feature>
<protein>
    <recommendedName>
        <fullName evidence="1">DUF58 domain-containing protein</fullName>
    </recommendedName>
</protein>
<accession>A0A0W8FY52</accession>
<dbReference type="Gene3D" id="3.40.50.410">
    <property type="entry name" value="von Willebrand factor, type A domain"/>
    <property type="match status" value="1"/>
</dbReference>
<dbReference type="EMBL" id="LNQE01000610">
    <property type="protein sequence ID" value="KUG25745.1"/>
    <property type="molecule type" value="Genomic_DNA"/>
</dbReference>
<dbReference type="InterPro" id="IPR036465">
    <property type="entry name" value="vWFA_dom_sf"/>
</dbReference>
<gene>
    <name evidence="2" type="ORF">ASZ90_004427</name>
</gene>
<dbReference type="SUPFAM" id="SSF53300">
    <property type="entry name" value="vWA-like"/>
    <property type="match status" value="1"/>
</dbReference>
<dbReference type="InterPro" id="IPR002881">
    <property type="entry name" value="DUF58"/>
</dbReference>
<dbReference type="PANTHER" id="PTHR33608">
    <property type="entry name" value="BLL2464 PROTEIN"/>
    <property type="match status" value="1"/>
</dbReference>
<sequence length="278" mass="32243">MKARNVVDGFMVGLHKSPYHGFSVEFSEHRPYMQGDQIKDIDWKVLAKSDRYYIKQYEEETNLIAHIFVDTSKSMDFKNKGAITKLEYAKILAASLAYMLIHQQDSVGLGLFSDRLETYLPPKSTKVYLKNILIEINNIKAANKTNTADCLNSVSDKIKRRGMVILISDFFDDIDKVLNALKKLHYKKNDVILFQILDPIEENFAFDRSGVFIDIETREEMTTQPHQIQASYQNAFKEYLSRLKKECLSFGIEYNLINTNEPFDTALLSFIKRRIKLL</sequence>
<reference evidence="2" key="1">
    <citation type="journal article" date="2015" name="Proc. Natl. Acad. Sci. U.S.A.">
        <title>Networks of energetic and metabolic interactions define dynamics in microbial communities.</title>
        <authorList>
            <person name="Embree M."/>
            <person name="Liu J.K."/>
            <person name="Al-Bassam M.M."/>
            <person name="Zengler K."/>
        </authorList>
    </citation>
    <scope>NUCLEOTIDE SEQUENCE</scope>
</reference>
<evidence type="ECO:0000313" key="2">
    <source>
        <dbReference type="EMBL" id="KUG25745.1"/>
    </source>
</evidence>
<comment type="caution">
    <text evidence="2">The sequence shown here is derived from an EMBL/GenBank/DDBJ whole genome shotgun (WGS) entry which is preliminary data.</text>
</comment>
<name>A0A0W8FY52_9ZZZZ</name>
<dbReference type="Pfam" id="PF01882">
    <property type="entry name" value="DUF58"/>
    <property type="match status" value="1"/>
</dbReference>
<proteinExistence type="predicted"/>